<dbReference type="PROSITE" id="PS51819">
    <property type="entry name" value="VOC"/>
    <property type="match status" value="1"/>
</dbReference>
<comment type="caution">
    <text evidence="2">The sequence shown here is derived from an EMBL/GenBank/DDBJ whole genome shotgun (WGS) entry which is preliminary data.</text>
</comment>
<accession>A0ABP6RND5</accession>
<dbReference type="InterPro" id="IPR037523">
    <property type="entry name" value="VOC_core"/>
</dbReference>
<evidence type="ECO:0000313" key="2">
    <source>
        <dbReference type="EMBL" id="GAA3356302.1"/>
    </source>
</evidence>
<evidence type="ECO:0000259" key="1">
    <source>
        <dbReference type="PROSITE" id="PS51819"/>
    </source>
</evidence>
<keyword evidence="3" id="KW-1185">Reference proteome</keyword>
<feature type="domain" description="VOC" evidence="1">
    <location>
        <begin position="17"/>
        <end position="147"/>
    </location>
</feature>
<dbReference type="InterPro" id="IPR029068">
    <property type="entry name" value="Glyas_Bleomycin-R_OHBP_Dase"/>
</dbReference>
<dbReference type="Pfam" id="PF13669">
    <property type="entry name" value="Glyoxalase_4"/>
    <property type="match status" value="1"/>
</dbReference>
<dbReference type="Gene3D" id="3.10.180.10">
    <property type="entry name" value="2,3-Dihydroxybiphenyl 1,2-Dioxygenase, domain 1"/>
    <property type="match status" value="1"/>
</dbReference>
<organism evidence="2 3">
    <name type="scientific">Saccharopolyspora gregorii</name>
    <dbReference type="NCBI Taxonomy" id="33914"/>
    <lineage>
        <taxon>Bacteria</taxon>
        <taxon>Bacillati</taxon>
        <taxon>Actinomycetota</taxon>
        <taxon>Actinomycetes</taxon>
        <taxon>Pseudonocardiales</taxon>
        <taxon>Pseudonocardiaceae</taxon>
        <taxon>Saccharopolyspora</taxon>
    </lineage>
</organism>
<dbReference type="Proteomes" id="UP001500483">
    <property type="component" value="Unassembled WGS sequence"/>
</dbReference>
<protein>
    <submittedName>
        <fullName evidence="2">VOC family protein</fullName>
    </submittedName>
</protein>
<dbReference type="SUPFAM" id="SSF54593">
    <property type="entry name" value="Glyoxalase/Bleomycin resistance protein/Dihydroxybiphenyl dioxygenase"/>
    <property type="match status" value="1"/>
</dbReference>
<evidence type="ECO:0000313" key="3">
    <source>
        <dbReference type="Proteomes" id="UP001500483"/>
    </source>
</evidence>
<name>A0ABP6RND5_9PSEU</name>
<gene>
    <name evidence="2" type="ORF">GCM10020366_19840</name>
</gene>
<reference evidence="3" key="1">
    <citation type="journal article" date="2019" name="Int. J. Syst. Evol. Microbiol.">
        <title>The Global Catalogue of Microorganisms (GCM) 10K type strain sequencing project: providing services to taxonomists for standard genome sequencing and annotation.</title>
        <authorList>
            <consortium name="The Broad Institute Genomics Platform"/>
            <consortium name="The Broad Institute Genome Sequencing Center for Infectious Disease"/>
            <person name="Wu L."/>
            <person name="Ma J."/>
        </authorList>
    </citation>
    <scope>NUCLEOTIDE SEQUENCE [LARGE SCALE GENOMIC DNA]</scope>
    <source>
        <strain evidence="3">JCM 9687</strain>
    </source>
</reference>
<dbReference type="RefSeq" id="WP_224966915.1">
    <property type="nucleotide sequence ID" value="NZ_BAAAYK010000038.1"/>
</dbReference>
<dbReference type="EMBL" id="BAAAYK010000038">
    <property type="protein sequence ID" value="GAA3356302.1"/>
    <property type="molecule type" value="Genomic_DNA"/>
</dbReference>
<proteinExistence type="predicted"/>
<sequence length="174" mass="19548">MSRLFGEIAQNGYVVRDLDTAIANWVEVLEVGPWFYFEGLRFEDFRYRGEPSEARVDLALANSGDLQIELIQPADDSPSMYRDFLAAGNEGLQHVCYWTTEYQQLYDTALARGYTVGQEGAVGGAQGRFAYLETGFHPGTVVEISDVSGPKRSVFDFIRKTAAEWDGSKPIRRM</sequence>